<dbReference type="Pfam" id="PF07798">
    <property type="entry name" value="CCDC90-like"/>
    <property type="match status" value="1"/>
</dbReference>
<dbReference type="InterPro" id="IPR024461">
    <property type="entry name" value="CCDC90-like"/>
</dbReference>
<keyword evidence="5" id="KW-0175">Coiled coil</keyword>
<keyword evidence="6" id="KW-0496">Mitochondrion</keyword>
<evidence type="ECO:0000313" key="8">
    <source>
        <dbReference type="EMBL" id="KAK1408577.1"/>
    </source>
</evidence>
<evidence type="ECO:0000256" key="6">
    <source>
        <dbReference type="ARBA" id="ARBA00023128"/>
    </source>
</evidence>
<organism evidence="8 9">
    <name type="scientific">Tagetes erecta</name>
    <name type="common">African marigold</name>
    <dbReference type="NCBI Taxonomy" id="13708"/>
    <lineage>
        <taxon>Eukaryota</taxon>
        <taxon>Viridiplantae</taxon>
        <taxon>Streptophyta</taxon>
        <taxon>Embryophyta</taxon>
        <taxon>Tracheophyta</taxon>
        <taxon>Spermatophyta</taxon>
        <taxon>Magnoliopsida</taxon>
        <taxon>eudicotyledons</taxon>
        <taxon>Gunneridae</taxon>
        <taxon>Pentapetalae</taxon>
        <taxon>asterids</taxon>
        <taxon>campanulids</taxon>
        <taxon>Asterales</taxon>
        <taxon>Asteraceae</taxon>
        <taxon>Asteroideae</taxon>
        <taxon>Heliantheae alliance</taxon>
        <taxon>Tageteae</taxon>
        <taxon>Tagetes</taxon>
    </lineage>
</organism>
<reference evidence="8" key="1">
    <citation type="journal article" date="2023" name="bioRxiv">
        <title>Improved chromosome-level genome assembly for marigold (Tagetes erecta).</title>
        <authorList>
            <person name="Jiang F."/>
            <person name="Yuan L."/>
            <person name="Wang S."/>
            <person name="Wang H."/>
            <person name="Xu D."/>
            <person name="Wang A."/>
            <person name="Fan W."/>
        </authorList>
    </citation>
    <scope>NUCLEOTIDE SEQUENCE</scope>
    <source>
        <strain evidence="8">WSJ</strain>
        <tissue evidence="8">Leaf</tissue>
    </source>
</reference>
<dbReference type="PANTHER" id="PTHR14360">
    <property type="entry name" value="PROTEIN FMP32, MITOCHONDRIAL"/>
    <property type="match status" value="1"/>
</dbReference>
<evidence type="ECO:0000256" key="1">
    <source>
        <dbReference type="ARBA" id="ARBA00004173"/>
    </source>
</evidence>
<dbReference type="GO" id="GO:0016020">
    <property type="term" value="C:membrane"/>
    <property type="evidence" value="ECO:0007669"/>
    <property type="project" value="UniProtKB-SubCell"/>
</dbReference>
<dbReference type="GO" id="GO:0005739">
    <property type="term" value="C:mitochondrion"/>
    <property type="evidence" value="ECO:0007669"/>
    <property type="project" value="UniProtKB-SubCell"/>
</dbReference>
<dbReference type="Gene3D" id="1.20.5.340">
    <property type="match status" value="1"/>
</dbReference>
<name>A0AAD8JPZ2_TARER</name>
<dbReference type="PANTHER" id="PTHR14360:SF1">
    <property type="entry name" value="PROTEIN FMP32, MITOCHONDRIAL"/>
    <property type="match status" value="1"/>
</dbReference>
<keyword evidence="4" id="KW-1133">Transmembrane helix</keyword>
<comment type="caution">
    <text evidence="8">The sequence shown here is derived from an EMBL/GenBank/DDBJ whole genome shotgun (WGS) entry which is preliminary data.</text>
</comment>
<evidence type="ECO:0000256" key="4">
    <source>
        <dbReference type="ARBA" id="ARBA00022989"/>
    </source>
</evidence>
<dbReference type="AlphaFoldDB" id="A0AAD8JPZ2"/>
<evidence type="ECO:0000256" key="2">
    <source>
        <dbReference type="ARBA" id="ARBA00004370"/>
    </source>
</evidence>
<keyword evidence="9" id="KW-1185">Reference proteome</keyword>
<keyword evidence="3" id="KW-0812">Transmembrane</keyword>
<protein>
    <submittedName>
        <fullName evidence="8">Uncharacterized protein</fullName>
    </submittedName>
</protein>
<evidence type="ECO:0000256" key="3">
    <source>
        <dbReference type="ARBA" id="ARBA00022692"/>
    </source>
</evidence>
<accession>A0AAD8JPZ2</accession>
<keyword evidence="7" id="KW-0472">Membrane</keyword>
<dbReference type="EMBL" id="JAUHHV010000011">
    <property type="protein sequence ID" value="KAK1408577.1"/>
    <property type="molecule type" value="Genomic_DNA"/>
</dbReference>
<dbReference type="Proteomes" id="UP001229421">
    <property type="component" value="Unassembled WGS sequence"/>
</dbReference>
<evidence type="ECO:0000256" key="5">
    <source>
        <dbReference type="ARBA" id="ARBA00023054"/>
    </source>
</evidence>
<proteinExistence type="predicted"/>
<sequence>MKPYSKQSCLIDTLSVVRSLEAKGFPTKQAEAIAFVIARSLNDCSNKVSATLVSKVEMQQYMTLREERLSAFKCELQALQNIVLPVEYVCGRMTHHLHAIFVIQTLSNNCFMQHIRVLSFSLYSLLLLS</sequence>
<comment type="subcellular location">
    <subcellularLocation>
        <location evidence="2">Membrane</location>
    </subcellularLocation>
    <subcellularLocation>
        <location evidence="1">Mitochondrion</location>
    </subcellularLocation>
</comment>
<evidence type="ECO:0000313" key="9">
    <source>
        <dbReference type="Proteomes" id="UP001229421"/>
    </source>
</evidence>
<evidence type="ECO:0000256" key="7">
    <source>
        <dbReference type="ARBA" id="ARBA00023136"/>
    </source>
</evidence>
<gene>
    <name evidence="8" type="ORF">QVD17_40468</name>
</gene>